<evidence type="ECO:0000256" key="1">
    <source>
        <dbReference type="SAM" id="MobiDB-lite"/>
    </source>
</evidence>
<evidence type="ECO:0000313" key="2">
    <source>
        <dbReference type="EMBL" id="VFK15901.1"/>
    </source>
</evidence>
<dbReference type="AlphaFoldDB" id="A0A450XPX1"/>
<proteinExistence type="predicted"/>
<feature type="region of interest" description="Disordered" evidence="1">
    <location>
        <begin position="61"/>
        <end position="92"/>
    </location>
</feature>
<dbReference type="EMBL" id="CAADFP010000132">
    <property type="protein sequence ID" value="VFK31249.1"/>
    <property type="molecule type" value="Genomic_DNA"/>
</dbReference>
<organism evidence="3">
    <name type="scientific">Candidatus Kentrum sp. LPFa</name>
    <dbReference type="NCBI Taxonomy" id="2126335"/>
    <lineage>
        <taxon>Bacteria</taxon>
        <taxon>Pseudomonadati</taxon>
        <taxon>Pseudomonadota</taxon>
        <taxon>Gammaproteobacteria</taxon>
        <taxon>Candidatus Kentrum</taxon>
    </lineage>
</organism>
<evidence type="ECO:0000313" key="3">
    <source>
        <dbReference type="EMBL" id="VFK31249.1"/>
    </source>
</evidence>
<reference evidence="3" key="1">
    <citation type="submission" date="2019-02" db="EMBL/GenBank/DDBJ databases">
        <authorList>
            <person name="Gruber-Vodicka R. H."/>
            <person name="Seah K. B. B."/>
        </authorList>
    </citation>
    <scope>NUCLEOTIDE SEQUENCE</scope>
    <source>
        <strain evidence="2">BECK_S312</strain>
        <strain evidence="3">BECK_S426</strain>
    </source>
</reference>
<sequence>MFLAQIPIFSEFFSDTFKYKTIMMEAYKFETTVLRNGIIQLPEISKFANCRIEVFIVVNQPNEQTDTPKKKTTSEASPQTNEPQSCASKEPLELDHLQSRSGNKQIHQFLDKWTGFLKRADSDDSKHQHLTGKYK</sequence>
<accession>A0A450XPX1</accession>
<feature type="compositionally biased region" description="Polar residues" evidence="1">
    <location>
        <begin position="74"/>
        <end position="87"/>
    </location>
</feature>
<gene>
    <name evidence="2" type="ORF">BECKLPF1236A_GA0070988_101356</name>
    <name evidence="3" type="ORF">BECKLPF1236C_GA0070990_101326</name>
</gene>
<dbReference type="EMBL" id="CAADFM010000135">
    <property type="protein sequence ID" value="VFK15901.1"/>
    <property type="molecule type" value="Genomic_DNA"/>
</dbReference>
<protein>
    <submittedName>
        <fullName evidence="3">Uncharacterized protein</fullName>
    </submittedName>
</protein>
<name>A0A450XPX1_9GAMM</name>